<dbReference type="PANTHER" id="PTHR21392:SF0">
    <property type="entry name" value="TRNA-URIDINE AMINOCARBOXYPROPYLTRANSFERASE 2"/>
    <property type="match status" value="1"/>
</dbReference>
<dbReference type="GO" id="GO:0016432">
    <property type="term" value="F:tRNA-uridine aminocarboxypropyltransferase activity"/>
    <property type="evidence" value="ECO:0007669"/>
    <property type="project" value="UniProtKB-EC"/>
</dbReference>
<dbReference type="Proteomes" id="UP000255061">
    <property type="component" value="Unassembled WGS sequence"/>
</dbReference>
<dbReference type="InterPro" id="IPR005636">
    <property type="entry name" value="DTW"/>
</dbReference>
<evidence type="ECO:0000259" key="6">
    <source>
        <dbReference type="SMART" id="SM01144"/>
    </source>
</evidence>
<comment type="similarity">
    <text evidence="5">Belongs to the TDD superfamily. DTWD2 family.</text>
</comment>
<evidence type="ECO:0000256" key="2">
    <source>
        <dbReference type="ARBA" id="ARBA00022679"/>
    </source>
</evidence>
<evidence type="ECO:0000256" key="5">
    <source>
        <dbReference type="ARBA" id="ARBA00034489"/>
    </source>
</evidence>
<organism evidence="7 8">
    <name type="scientific">Shewanella morhuae</name>
    <dbReference type="NCBI Taxonomy" id="365591"/>
    <lineage>
        <taxon>Bacteria</taxon>
        <taxon>Pseudomonadati</taxon>
        <taxon>Pseudomonadota</taxon>
        <taxon>Gammaproteobacteria</taxon>
        <taxon>Alteromonadales</taxon>
        <taxon>Shewanellaceae</taxon>
        <taxon>Shewanella</taxon>
    </lineage>
</organism>
<dbReference type="InterPro" id="IPR039262">
    <property type="entry name" value="DTWD2/TAPT"/>
</dbReference>
<evidence type="ECO:0000313" key="8">
    <source>
        <dbReference type="Proteomes" id="UP000255061"/>
    </source>
</evidence>
<proteinExistence type="inferred from homology"/>
<gene>
    <name evidence="7" type="ORF">NCTC10736_02815</name>
</gene>
<protein>
    <recommendedName>
        <fullName evidence="1">tRNA-uridine aminocarboxypropyltransferase</fullName>
        <ecNumber evidence="1">2.5.1.25</ecNumber>
    </recommendedName>
</protein>
<dbReference type="RefSeq" id="WP_076497234.1">
    <property type="nucleotide sequence ID" value="NZ_FTNN01000003.1"/>
</dbReference>
<evidence type="ECO:0000313" key="7">
    <source>
        <dbReference type="EMBL" id="SUI85938.1"/>
    </source>
</evidence>
<dbReference type="Pfam" id="PF03942">
    <property type="entry name" value="DTW"/>
    <property type="match status" value="1"/>
</dbReference>
<dbReference type="AlphaFoldDB" id="A0A1N6UT86"/>
<accession>A0A380ARH0</accession>
<accession>A0A1N6UT86</accession>
<evidence type="ECO:0000256" key="3">
    <source>
        <dbReference type="ARBA" id="ARBA00022691"/>
    </source>
</evidence>
<feature type="domain" description="DTW" evidence="6">
    <location>
        <begin position="2"/>
        <end position="189"/>
    </location>
</feature>
<evidence type="ECO:0000256" key="4">
    <source>
        <dbReference type="ARBA" id="ARBA00022694"/>
    </source>
</evidence>
<keyword evidence="4" id="KW-0819">tRNA processing</keyword>
<keyword evidence="2" id="KW-0808">Transferase</keyword>
<dbReference type="EMBL" id="UGYV01000001">
    <property type="protein sequence ID" value="SUI85938.1"/>
    <property type="molecule type" value="Genomic_DNA"/>
</dbReference>
<dbReference type="EC" id="2.5.1.25" evidence="1"/>
<keyword evidence="3" id="KW-0949">S-adenosyl-L-methionine</keyword>
<evidence type="ECO:0000256" key="1">
    <source>
        <dbReference type="ARBA" id="ARBA00012386"/>
    </source>
</evidence>
<dbReference type="OrthoDB" id="268835at2"/>
<dbReference type="STRING" id="365591.SAMN05421840_103168"/>
<dbReference type="GO" id="GO:0008033">
    <property type="term" value="P:tRNA processing"/>
    <property type="evidence" value="ECO:0007669"/>
    <property type="project" value="UniProtKB-KW"/>
</dbReference>
<sequence>MSRHYCITCRYPQNACLCASIQPISPTTQLVVLQHPSEVEHKKNSVRILSLVVPKTLVYVGEFPADFADLQQYLTACNKPIYLVYPSTSSVSVEEQHINSDCVLLLLDGTWRKAFKILQLNPWLLQYPAVHLAQGYESRYRIRKSSRSDSLSTLEACAYMLNALEPALDIQPLTKAFDAMVTLRIKAMPSAVQARYLAPNTVNGKQSST</sequence>
<reference evidence="7 8" key="1">
    <citation type="submission" date="2018-06" db="EMBL/GenBank/DDBJ databases">
        <authorList>
            <consortium name="Pathogen Informatics"/>
            <person name="Doyle S."/>
        </authorList>
    </citation>
    <scope>NUCLEOTIDE SEQUENCE [LARGE SCALE GENOMIC DNA]</scope>
    <source>
        <strain evidence="7 8">NCTC10736</strain>
    </source>
</reference>
<name>A0A1N6UT86_9GAMM</name>
<dbReference type="SMART" id="SM01144">
    <property type="entry name" value="DTW"/>
    <property type="match status" value="1"/>
</dbReference>
<dbReference type="PANTHER" id="PTHR21392">
    <property type="entry name" value="TRNA-URIDINE AMINOCARBOXYPROPYLTRANSFERASE 2"/>
    <property type="match status" value="1"/>
</dbReference>